<proteinExistence type="predicted"/>
<reference evidence="1 2" key="1">
    <citation type="journal article" date="2024" name="Commun. Biol.">
        <title>Comparative genomic analysis of thermophilic fungi reveals convergent evolutionary adaptations and gene losses.</title>
        <authorList>
            <person name="Steindorff A.S."/>
            <person name="Aguilar-Pontes M.V."/>
            <person name="Robinson A.J."/>
            <person name="Andreopoulos B."/>
            <person name="LaButti K."/>
            <person name="Kuo A."/>
            <person name="Mondo S."/>
            <person name="Riley R."/>
            <person name="Otillar R."/>
            <person name="Haridas S."/>
            <person name="Lipzen A."/>
            <person name="Grimwood J."/>
            <person name="Schmutz J."/>
            <person name="Clum A."/>
            <person name="Reid I.D."/>
            <person name="Moisan M.C."/>
            <person name="Butler G."/>
            <person name="Nguyen T.T.M."/>
            <person name="Dewar K."/>
            <person name="Conant G."/>
            <person name="Drula E."/>
            <person name="Henrissat B."/>
            <person name="Hansel C."/>
            <person name="Singer S."/>
            <person name="Hutchinson M.I."/>
            <person name="de Vries R.P."/>
            <person name="Natvig D.O."/>
            <person name="Powell A.J."/>
            <person name="Tsang A."/>
            <person name="Grigoriev I.V."/>
        </authorList>
    </citation>
    <scope>NUCLEOTIDE SEQUENCE [LARGE SCALE GENOMIC DNA]</scope>
    <source>
        <strain evidence="1 2">ATCC 22073</strain>
    </source>
</reference>
<dbReference type="EMBL" id="JAZGUE010000006">
    <property type="protein sequence ID" value="KAL2265839.1"/>
    <property type="molecule type" value="Genomic_DNA"/>
</dbReference>
<name>A0ABR4D648_9PEZI</name>
<gene>
    <name evidence="1" type="ORF">VTJ83DRAFT_6939</name>
</gene>
<evidence type="ECO:0000313" key="1">
    <source>
        <dbReference type="EMBL" id="KAL2265839.1"/>
    </source>
</evidence>
<dbReference type="Proteomes" id="UP001600064">
    <property type="component" value="Unassembled WGS sequence"/>
</dbReference>
<keyword evidence="2" id="KW-1185">Reference proteome</keyword>
<organism evidence="1 2">
    <name type="scientific">Remersonia thermophila</name>
    <dbReference type="NCBI Taxonomy" id="72144"/>
    <lineage>
        <taxon>Eukaryota</taxon>
        <taxon>Fungi</taxon>
        <taxon>Dikarya</taxon>
        <taxon>Ascomycota</taxon>
        <taxon>Pezizomycotina</taxon>
        <taxon>Sordariomycetes</taxon>
        <taxon>Sordariomycetidae</taxon>
        <taxon>Sordariales</taxon>
        <taxon>Sordariales incertae sedis</taxon>
        <taxon>Remersonia</taxon>
    </lineage>
</organism>
<accession>A0ABR4D648</accession>
<evidence type="ECO:0000313" key="2">
    <source>
        <dbReference type="Proteomes" id="UP001600064"/>
    </source>
</evidence>
<sequence>MTMGIETVVQNAHDPITQPCFFFYSLTPELRIVEISVPRMAAIALGGVALGVAGSR</sequence>
<dbReference type="RefSeq" id="XP_070864566.1">
    <property type="nucleotide sequence ID" value="XM_071013705.1"/>
</dbReference>
<comment type="caution">
    <text evidence="1">The sequence shown here is derived from an EMBL/GenBank/DDBJ whole genome shotgun (WGS) entry which is preliminary data.</text>
</comment>
<protein>
    <submittedName>
        <fullName evidence="1">Uncharacterized protein</fullName>
    </submittedName>
</protein>
<dbReference type="GeneID" id="98128349"/>